<dbReference type="EC" id="2.7.11.1" evidence="1"/>
<evidence type="ECO:0000256" key="1">
    <source>
        <dbReference type="ARBA" id="ARBA00012513"/>
    </source>
</evidence>
<dbReference type="InterPro" id="IPR000719">
    <property type="entry name" value="Prot_kinase_dom"/>
</dbReference>
<accession>A0ABT4RTG5</accession>
<dbReference type="InterPro" id="IPR008271">
    <property type="entry name" value="Ser/Thr_kinase_AS"/>
</dbReference>
<evidence type="ECO:0000256" key="5">
    <source>
        <dbReference type="ARBA" id="ARBA00022777"/>
    </source>
</evidence>
<dbReference type="EMBL" id="JAPCID010000067">
    <property type="protein sequence ID" value="MDA0141874.1"/>
    <property type="molecule type" value="Genomic_DNA"/>
</dbReference>
<evidence type="ECO:0000256" key="7">
    <source>
        <dbReference type="PROSITE-ProRule" id="PRU10141"/>
    </source>
</evidence>
<name>A0ABT4RTG5_9ACTN</name>
<dbReference type="GO" id="GO:0016301">
    <property type="term" value="F:kinase activity"/>
    <property type="evidence" value="ECO:0007669"/>
    <property type="project" value="UniProtKB-KW"/>
</dbReference>
<proteinExistence type="predicted"/>
<feature type="region of interest" description="Disordered" evidence="8">
    <location>
        <begin position="323"/>
        <end position="375"/>
    </location>
</feature>
<protein>
    <recommendedName>
        <fullName evidence="1">non-specific serine/threonine protein kinase</fullName>
        <ecNumber evidence="1">2.7.11.1</ecNumber>
    </recommendedName>
</protein>
<evidence type="ECO:0000313" key="10">
    <source>
        <dbReference type="EMBL" id="MDA0141874.1"/>
    </source>
</evidence>
<gene>
    <name evidence="10" type="ORF">OJ962_30560</name>
</gene>
<evidence type="ECO:0000256" key="4">
    <source>
        <dbReference type="ARBA" id="ARBA00022741"/>
    </source>
</evidence>
<evidence type="ECO:0000313" key="11">
    <source>
        <dbReference type="Proteomes" id="UP001147700"/>
    </source>
</evidence>
<dbReference type="PROSITE" id="PS00107">
    <property type="entry name" value="PROTEIN_KINASE_ATP"/>
    <property type="match status" value="1"/>
</dbReference>
<feature type="region of interest" description="Disordered" evidence="8">
    <location>
        <begin position="271"/>
        <end position="299"/>
    </location>
</feature>
<dbReference type="PROSITE" id="PS00108">
    <property type="entry name" value="PROTEIN_KINASE_ST"/>
    <property type="match status" value="1"/>
</dbReference>
<dbReference type="CDD" id="cd14014">
    <property type="entry name" value="STKc_PknB_like"/>
    <property type="match status" value="1"/>
</dbReference>
<comment type="caution">
    <text evidence="10">The sequence shown here is derived from an EMBL/GenBank/DDBJ whole genome shotgun (WGS) entry which is preliminary data.</text>
</comment>
<feature type="binding site" evidence="7">
    <location>
        <position position="39"/>
    </location>
    <ligand>
        <name>ATP</name>
        <dbReference type="ChEBI" id="CHEBI:30616"/>
    </ligand>
</feature>
<keyword evidence="3" id="KW-0808">Transferase</keyword>
<dbReference type="InterPro" id="IPR017441">
    <property type="entry name" value="Protein_kinase_ATP_BS"/>
</dbReference>
<dbReference type="InterPro" id="IPR011009">
    <property type="entry name" value="Kinase-like_dom_sf"/>
</dbReference>
<keyword evidence="2" id="KW-0723">Serine/threonine-protein kinase</keyword>
<dbReference type="PROSITE" id="PS50011">
    <property type="entry name" value="PROTEIN_KINASE_DOM"/>
    <property type="match status" value="1"/>
</dbReference>
<dbReference type="SUPFAM" id="SSF56112">
    <property type="entry name" value="Protein kinase-like (PK-like)"/>
    <property type="match status" value="1"/>
</dbReference>
<keyword evidence="5 10" id="KW-0418">Kinase</keyword>
<dbReference type="SMART" id="SM00220">
    <property type="entry name" value="S_TKc"/>
    <property type="match status" value="1"/>
</dbReference>
<keyword evidence="11" id="KW-1185">Reference proteome</keyword>
<dbReference type="PANTHER" id="PTHR43289:SF6">
    <property type="entry name" value="SERINE_THREONINE-PROTEIN KINASE NEKL-3"/>
    <property type="match status" value="1"/>
</dbReference>
<reference evidence="10" key="1">
    <citation type="submission" date="2022-10" db="EMBL/GenBank/DDBJ databases">
        <title>The WGS of Solirubrobacter sp. CPCC 204708.</title>
        <authorList>
            <person name="Jiang Z."/>
        </authorList>
    </citation>
    <scope>NUCLEOTIDE SEQUENCE</scope>
    <source>
        <strain evidence="10">CPCC 204708</strain>
    </source>
</reference>
<feature type="compositionally biased region" description="Low complexity" evidence="8">
    <location>
        <begin position="323"/>
        <end position="340"/>
    </location>
</feature>
<evidence type="ECO:0000256" key="6">
    <source>
        <dbReference type="ARBA" id="ARBA00022840"/>
    </source>
</evidence>
<feature type="domain" description="Protein kinase" evidence="9">
    <location>
        <begin position="10"/>
        <end position="268"/>
    </location>
</feature>
<dbReference type="RefSeq" id="WP_202958412.1">
    <property type="nucleotide sequence ID" value="NZ_JAPCID010000067.1"/>
</dbReference>
<evidence type="ECO:0000256" key="2">
    <source>
        <dbReference type="ARBA" id="ARBA00022527"/>
    </source>
</evidence>
<evidence type="ECO:0000256" key="3">
    <source>
        <dbReference type="ARBA" id="ARBA00022679"/>
    </source>
</evidence>
<sequence length="481" mass="51197">MEVTVFAERYRAVRRLGHGGTATVFLAQDERLQREVAIKRVHGAEVTATTAKRLWREARIMASLRHPNLVAIYDIVVDDEDLLLVMEYVEGRTLADVLASAPLTWQRTAELLEPIVSALDYAHSKGVVHRDLKPANVLVGDDGSIKVADLGLATAAEITKITPPGAIMGTPAYMAPEQARPGTPTAAADVFALATIAFEALSGSLPRWGPGVAAILAQATREPPADLREHWRDAPAGAARALIRGMSPIPEDRQQSASDLLRELTAGFTEAPTTEPAPASVPSPTRPAPAVQSHPQRHRRARTLVLTALAVAALVTVAVLASRRASPPSTTAPPLANATPDRTPRVTPSPAASPAATPSPASATATAAPRPSRSATATVRAFYRRAAAGEYAGAWSLAGPRMRQAFGNDLQRFTRDLSSLQRIEFERITVIARDKAGATIAIRSIATHANRVDRCAGTLRAVRRPGRGWLVEPASLQCTSS</sequence>
<dbReference type="Pfam" id="PF00069">
    <property type="entry name" value="Pkinase"/>
    <property type="match status" value="1"/>
</dbReference>
<organism evidence="10 11">
    <name type="scientific">Solirubrobacter deserti</name>
    <dbReference type="NCBI Taxonomy" id="2282478"/>
    <lineage>
        <taxon>Bacteria</taxon>
        <taxon>Bacillati</taxon>
        <taxon>Actinomycetota</taxon>
        <taxon>Thermoleophilia</taxon>
        <taxon>Solirubrobacterales</taxon>
        <taxon>Solirubrobacteraceae</taxon>
        <taxon>Solirubrobacter</taxon>
    </lineage>
</organism>
<dbReference type="PANTHER" id="PTHR43289">
    <property type="entry name" value="MITOGEN-ACTIVATED PROTEIN KINASE KINASE KINASE 20-RELATED"/>
    <property type="match status" value="1"/>
</dbReference>
<dbReference type="Gene3D" id="1.10.510.10">
    <property type="entry name" value="Transferase(Phosphotransferase) domain 1"/>
    <property type="match status" value="1"/>
</dbReference>
<feature type="compositionally biased region" description="Low complexity" evidence="8">
    <location>
        <begin position="348"/>
        <end position="375"/>
    </location>
</feature>
<keyword evidence="6 7" id="KW-0067">ATP-binding</keyword>
<evidence type="ECO:0000259" key="9">
    <source>
        <dbReference type="PROSITE" id="PS50011"/>
    </source>
</evidence>
<evidence type="ECO:0000256" key="8">
    <source>
        <dbReference type="SAM" id="MobiDB-lite"/>
    </source>
</evidence>
<keyword evidence="4 7" id="KW-0547">Nucleotide-binding</keyword>
<dbReference type="Proteomes" id="UP001147700">
    <property type="component" value="Unassembled WGS sequence"/>
</dbReference>
<dbReference type="Gene3D" id="3.30.200.20">
    <property type="entry name" value="Phosphorylase Kinase, domain 1"/>
    <property type="match status" value="1"/>
</dbReference>